<dbReference type="NCBIfam" id="NF008352">
    <property type="entry name" value="PRK11139.1"/>
    <property type="match status" value="1"/>
</dbReference>
<dbReference type="PANTHER" id="PTHR30537">
    <property type="entry name" value="HTH-TYPE TRANSCRIPTIONAL REGULATOR"/>
    <property type="match status" value="1"/>
</dbReference>
<dbReference type="InterPro" id="IPR005119">
    <property type="entry name" value="LysR_subst-bd"/>
</dbReference>
<reference evidence="6 7" key="1">
    <citation type="submission" date="2020-04" db="EMBL/GenBank/DDBJ databases">
        <authorList>
            <person name="De Canck E."/>
        </authorList>
    </citation>
    <scope>NUCLEOTIDE SEQUENCE [LARGE SCALE GENOMIC DNA]</scope>
    <source>
        <strain evidence="6 7">LMG 3431</strain>
    </source>
</reference>
<keyword evidence="4" id="KW-0804">Transcription</keyword>
<evidence type="ECO:0000313" key="6">
    <source>
        <dbReference type="EMBL" id="CAB3698376.1"/>
    </source>
</evidence>
<dbReference type="InterPro" id="IPR036388">
    <property type="entry name" value="WH-like_DNA-bd_sf"/>
</dbReference>
<dbReference type="RefSeq" id="WP_175177533.1">
    <property type="nucleotide sequence ID" value="NZ_CADIJX010000009.1"/>
</dbReference>
<dbReference type="SUPFAM" id="SSF46785">
    <property type="entry name" value="Winged helix' DNA-binding domain"/>
    <property type="match status" value="1"/>
</dbReference>
<dbReference type="GO" id="GO:0003700">
    <property type="term" value="F:DNA-binding transcription factor activity"/>
    <property type="evidence" value="ECO:0007669"/>
    <property type="project" value="InterPro"/>
</dbReference>
<dbReference type="Gene3D" id="1.10.10.10">
    <property type="entry name" value="Winged helix-like DNA-binding domain superfamily/Winged helix DNA-binding domain"/>
    <property type="match status" value="1"/>
</dbReference>
<dbReference type="PROSITE" id="PS50931">
    <property type="entry name" value="HTH_LYSR"/>
    <property type="match status" value="1"/>
</dbReference>
<dbReference type="InterPro" id="IPR036390">
    <property type="entry name" value="WH_DNA-bd_sf"/>
</dbReference>
<dbReference type="FunFam" id="1.10.10.10:FF:000038">
    <property type="entry name" value="Glycine cleavage system transcriptional activator"/>
    <property type="match status" value="1"/>
</dbReference>
<evidence type="ECO:0000256" key="4">
    <source>
        <dbReference type="ARBA" id="ARBA00023163"/>
    </source>
</evidence>
<dbReference type="GO" id="GO:0043565">
    <property type="term" value="F:sequence-specific DNA binding"/>
    <property type="evidence" value="ECO:0007669"/>
    <property type="project" value="TreeGrafter"/>
</dbReference>
<evidence type="ECO:0000313" key="7">
    <source>
        <dbReference type="Proteomes" id="UP000494108"/>
    </source>
</evidence>
<keyword evidence="7" id="KW-1185">Reference proteome</keyword>
<dbReference type="FunFam" id="3.40.190.10:FF:000017">
    <property type="entry name" value="Glycine cleavage system transcriptional activator"/>
    <property type="match status" value="1"/>
</dbReference>
<dbReference type="AlphaFoldDB" id="A0A6S6ZZJ1"/>
<dbReference type="EMBL" id="CADIJX010000009">
    <property type="protein sequence ID" value="CAB3698376.1"/>
    <property type="molecule type" value="Genomic_DNA"/>
</dbReference>
<organism evidence="6 7">
    <name type="scientific">Achromobacter pestifer</name>
    <dbReference type="NCBI Taxonomy" id="1353889"/>
    <lineage>
        <taxon>Bacteria</taxon>
        <taxon>Pseudomonadati</taxon>
        <taxon>Pseudomonadota</taxon>
        <taxon>Betaproteobacteria</taxon>
        <taxon>Burkholderiales</taxon>
        <taxon>Alcaligenaceae</taxon>
        <taxon>Achromobacter</taxon>
    </lineage>
</organism>
<dbReference type="CDD" id="cd08432">
    <property type="entry name" value="PBP2_GcdR_TrpI_HvrB_AmpR_like"/>
    <property type="match status" value="1"/>
</dbReference>
<proteinExistence type="inferred from homology"/>
<evidence type="ECO:0000259" key="5">
    <source>
        <dbReference type="PROSITE" id="PS50931"/>
    </source>
</evidence>
<dbReference type="InterPro" id="IPR058163">
    <property type="entry name" value="LysR-type_TF_proteobact-type"/>
</dbReference>
<dbReference type="GO" id="GO:0006351">
    <property type="term" value="P:DNA-templated transcription"/>
    <property type="evidence" value="ECO:0007669"/>
    <property type="project" value="TreeGrafter"/>
</dbReference>
<evidence type="ECO:0000256" key="2">
    <source>
        <dbReference type="ARBA" id="ARBA00023015"/>
    </source>
</evidence>
<comment type="similarity">
    <text evidence="1">Belongs to the LysR transcriptional regulatory family.</text>
</comment>
<evidence type="ECO:0000256" key="3">
    <source>
        <dbReference type="ARBA" id="ARBA00023125"/>
    </source>
</evidence>
<dbReference type="Pfam" id="PF00126">
    <property type="entry name" value="HTH_1"/>
    <property type="match status" value="1"/>
</dbReference>
<sequence length="291" mass="32439">MRRLPPLSALRAYEAAARHMSFTQAAAELCVTQAAISHQVRQLERWLGHPMFTRRGHALSLTQKGAAYLAELSQVFDQMAAATERVRDKRDGPLRITVLPSFASRWLLPRLPAFRAKHPDVDLRVASSVQLWNGDDAFDIGIRSGLGRWPGVKADLIAREFLSPVCSPALAEGPPALRRPEDLKQAALLHDQPRTAWQHWCQHADVALDLSQGFVFNDAALVLQAAIDGQGVALGRLMLAADDLRTGRLVRLFDHAIPNDYSYWIVYARSSAQRPEVAAFRGWLLEEARQT</sequence>
<dbReference type="PANTHER" id="PTHR30537:SF26">
    <property type="entry name" value="GLYCINE CLEAVAGE SYSTEM TRANSCRIPTIONAL ACTIVATOR"/>
    <property type="match status" value="1"/>
</dbReference>
<accession>A0A6S6ZZJ1</accession>
<keyword evidence="3" id="KW-0238">DNA-binding</keyword>
<feature type="domain" description="HTH lysR-type" evidence="5">
    <location>
        <begin position="5"/>
        <end position="62"/>
    </location>
</feature>
<dbReference type="InterPro" id="IPR000847">
    <property type="entry name" value="LysR_HTH_N"/>
</dbReference>
<keyword evidence="2" id="KW-0805">Transcription regulation</keyword>
<gene>
    <name evidence="6" type="primary">gcvA_13</name>
    <name evidence="6" type="ORF">LMG3431_05273</name>
</gene>
<dbReference type="Gene3D" id="3.40.190.10">
    <property type="entry name" value="Periplasmic binding protein-like II"/>
    <property type="match status" value="2"/>
</dbReference>
<dbReference type="SUPFAM" id="SSF53850">
    <property type="entry name" value="Periplasmic binding protein-like II"/>
    <property type="match status" value="1"/>
</dbReference>
<name>A0A6S6ZZJ1_9BURK</name>
<evidence type="ECO:0000256" key="1">
    <source>
        <dbReference type="ARBA" id="ARBA00009437"/>
    </source>
</evidence>
<dbReference type="Pfam" id="PF03466">
    <property type="entry name" value="LysR_substrate"/>
    <property type="match status" value="1"/>
</dbReference>
<protein>
    <submittedName>
        <fullName evidence="6">Glycine cleavage system transcriptional activator</fullName>
    </submittedName>
</protein>
<dbReference type="PRINTS" id="PR00039">
    <property type="entry name" value="HTHLYSR"/>
</dbReference>
<dbReference type="Proteomes" id="UP000494108">
    <property type="component" value="Unassembled WGS sequence"/>
</dbReference>